<gene>
    <name evidence="2" type="ORF">ODALV1_LOCUS24587</name>
</gene>
<evidence type="ECO:0000256" key="1">
    <source>
        <dbReference type="SAM" id="Phobius"/>
    </source>
</evidence>
<organism evidence="2 3">
    <name type="scientific">Orchesella dallaii</name>
    <dbReference type="NCBI Taxonomy" id="48710"/>
    <lineage>
        <taxon>Eukaryota</taxon>
        <taxon>Metazoa</taxon>
        <taxon>Ecdysozoa</taxon>
        <taxon>Arthropoda</taxon>
        <taxon>Hexapoda</taxon>
        <taxon>Collembola</taxon>
        <taxon>Entomobryomorpha</taxon>
        <taxon>Entomobryoidea</taxon>
        <taxon>Orchesellidae</taxon>
        <taxon>Orchesellinae</taxon>
        <taxon>Orchesella</taxon>
    </lineage>
</organism>
<feature type="transmembrane region" description="Helical" evidence="1">
    <location>
        <begin position="44"/>
        <end position="70"/>
    </location>
</feature>
<name>A0ABP1RPI9_9HEXA</name>
<comment type="caution">
    <text evidence="2">The sequence shown here is derived from an EMBL/GenBank/DDBJ whole genome shotgun (WGS) entry which is preliminary data.</text>
</comment>
<keyword evidence="1" id="KW-0812">Transmembrane</keyword>
<dbReference type="Proteomes" id="UP001642540">
    <property type="component" value="Unassembled WGS sequence"/>
</dbReference>
<keyword evidence="1" id="KW-1133">Transmembrane helix</keyword>
<reference evidence="2 3" key="1">
    <citation type="submission" date="2024-08" db="EMBL/GenBank/DDBJ databases">
        <authorList>
            <person name="Cucini C."/>
            <person name="Frati F."/>
        </authorList>
    </citation>
    <scope>NUCLEOTIDE SEQUENCE [LARGE SCALE GENOMIC DNA]</scope>
</reference>
<sequence length="154" mass="18399">MPSPLTHHAYKLNKYINKRLYQGPTYWDEDSMIWKMEPNWRKLIPYYIFNYFFLNIILVVLALIIFSIIVYIPDALPFEKSFIFVLFIMTIPYCISVDILFHIYGSDVLQIVNWIDEQRDQHFRTQQTQPWKLGSPGIFLHGTIKIHSNLISII</sequence>
<protein>
    <submittedName>
        <fullName evidence="2">Uncharacterized protein</fullName>
    </submittedName>
</protein>
<dbReference type="EMBL" id="CAXLJM020000092">
    <property type="protein sequence ID" value="CAL8132344.1"/>
    <property type="molecule type" value="Genomic_DNA"/>
</dbReference>
<evidence type="ECO:0000313" key="3">
    <source>
        <dbReference type="Proteomes" id="UP001642540"/>
    </source>
</evidence>
<evidence type="ECO:0000313" key="2">
    <source>
        <dbReference type="EMBL" id="CAL8132344.1"/>
    </source>
</evidence>
<keyword evidence="3" id="KW-1185">Reference proteome</keyword>
<proteinExistence type="predicted"/>
<accession>A0ABP1RPI9</accession>
<feature type="transmembrane region" description="Helical" evidence="1">
    <location>
        <begin position="82"/>
        <end position="104"/>
    </location>
</feature>
<keyword evidence="1" id="KW-0472">Membrane</keyword>